<reference evidence="7 8" key="1">
    <citation type="journal article" date="2006" name="Science">
        <title>Genome of rice cluster I archaea -- the key methane producers in the rice rhizosphere.</title>
        <authorList>
            <person name="Erkel C."/>
            <person name="Kube M."/>
            <person name="Reinhardt R."/>
            <person name="Liesack W."/>
        </authorList>
    </citation>
    <scope>NUCLEOTIDE SEQUENCE [LARGE SCALE GENOMIC DNA]</scope>
    <source>
        <strain evidence="8">DSM 22066 / NBRC 105507 / MRE50</strain>
    </source>
</reference>
<dbReference type="InterPro" id="IPR050833">
    <property type="entry name" value="Poly_Biosynth_Transport"/>
</dbReference>
<feature type="transmembrane region" description="Helical" evidence="6">
    <location>
        <begin position="297"/>
        <end position="321"/>
    </location>
</feature>
<organism evidence="7 8">
    <name type="scientific">Methanocella arvoryzae (strain DSM 22066 / NBRC 105507 / MRE50)</name>
    <dbReference type="NCBI Taxonomy" id="351160"/>
    <lineage>
        <taxon>Archaea</taxon>
        <taxon>Methanobacteriati</taxon>
        <taxon>Methanobacteriota</taxon>
        <taxon>Stenosarchaea group</taxon>
        <taxon>Methanomicrobia</taxon>
        <taxon>Methanocellales</taxon>
        <taxon>Methanocellaceae</taxon>
        <taxon>Methanocella</taxon>
    </lineage>
</organism>
<evidence type="ECO:0000256" key="1">
    <source>
        <dbReference type="ARBA" id="ARBA00004651"/>
    </source>
</evidence>
<keyword evidence="2" id="KW-1003">Cell membrane</keyword>
<name>Q0W809_METAR</name>
<feature type="transmembrane region" description="Helical" evidence="6">
    <location>
        <begin position="327"/>
        <end position="351"/>
    </location>
</feature>
<sequence>MHLMGNASVIIKNTTVLLAAQFVNMLLSFLYIAYTARYLETDGFGVINVALSVTTILGVIVDLGINSYITREVSRDKALVNKFVTNILVLKLALAIIFFLALLAYVLITGTSWQTSLVVCIFGFSTVFLAITAIFNSIFQAFEKIEYQSVGSVLGNLLLILGALFAINQNFDVVGYSMVYFTSNLIVVFYCLAVYSLKFARFSLRIDPGFIRSTLKETVPFALGMFYGTIYYYAGSVMLSLMKGDSELGIFSAAYRLFLFILFIPQVFSMSLFPAMSRFFVTSADHLNMAFFKYLKYMAMVGIPMAIGGTLLADNIILFVFKEGYVQSIIVLQIIIWAALFIFLSSAYGCLFMSTNRQKTTTNIAGVCMLVYLALNIILIDRFSYVGLAWSTMIAEFVSMALYFILSYRIGYGLSREILVDLIKVAIASLIMGAFVILVKSFYVFAVIAAAIVLYTAILYILGCIDKDDIALVKSIITTKIPMIRKALRG</sequence>
<dbReference type="STRING" id="351160.LRC550"/>
<evidence type="ECO:0000256" key="4">
    <source>
        <dbReference type="ARBA" id="ARBA00022989"/>
    </source>
</evidence>
<feature type="transmembrane region" description="Helical" evidence="6">
    <location>
        <begin position="443"/>
        <end position="465"/>
    </location>
</feature>
<evidence type="ECO:0000256" key="2">
    <source>
        <dbReference type="ARBA" id="ARBA00022475"/>
    </source>
</evidence>
<accession>Q0W809</accession>
<dbReference type="KEGG" id="rci:LRC550"/>
<keyword evidence="5 6" id="KW-0472">Membrane</keyword>
<dbReference type="GO" id="GO:0005886">
    <property type="term" value="C:plasma membrane"/>
    <property type="evidence" value="ECO:0007669"/>
    <property type="project" value="UniProtKB-SubCell"/>
</dbReference>
<dbReference type="PANTHER" id="PTHR30250:SF11">
    <property type="entry name" value="O-ANTIGEN TRANSPORTER-RELATED"/>
    <property type="match status" value="1"/>
</dbReference>
<feature type="transmembrane region" description="Helical" evidence="6">
    <location>
        <begin position="46"/>
        <end position="65"/>
    </location>
</feature>
<evidence type="ECO:0000313" key="8">
    <source>
        <dbReference type="Proteomes" id="UP000000663"/>
    </source>
</evidence>
<evidence type="ECO:0000256" key="5">
    <source>
        <dbReference type="ARBA" id="ARBA00023136"/>
    </source>
</evidence>
<proteinExistence type="predicted"/>
<dbReference type="Proteomes" id="UP000000663">
    <property type="component" value="Chromosome"/>
</dbReference>
<dbReference type="Pfam" id="PF01943">
    <property type="entry name" value="Polysacc_synt"/>
    <property type="match status" value="1"/>
</dbReference>
<dbReference type="InterPro" id="IPR002797">
    <property type="entry name" value="Polysacc_synth"/>
</dbReference>
<dbReference type="eggNOG" id="arCOG02209">
    <property type="taxonomic scope" value="Archaea"/>
</dbReference>
<feature type="transmembrane region" description="Helical" evidence="6">
    <location>
        <begin position="16"/>
        <end position="34"/>
    </location>
</feature>
<dbReference type="AlphaFoldDB" id="Q0W809"/>
<feature type="transmembrane region" description="Helical" evidence="6">
    <location>
        <begin position="114"/>
        <end position="135"/>
    </location>
</feature>
<dbReference type="CDD" id="cd13128">
    <property type="entry name" value="MATE_Wzx_like"/>
    <property type="match status" value="1"/>
</dbReference>
<feature type="transmembrane region" description="Helical" evidence="6">
    <location>
        <begin position="147"/>
        <end position="167"/>
    </location>
</feature>
<feature type="transmembrane region" description="Helical" evidence="6">
    <location>
        <begin position="218"/>
        <end position="234"/>
    </location>
</feature>
<evidence type="ECO:0000256" key="6">
    <source>
        <dbReference type="SAM" id="Phobius"/>
    </source>
</evidence>
<evidence type="ECO:0000256" key="3">
    <source>
        <dbReference type="ARBA" id="ARBA00022692"/>
    </source>
</evidence>
<evidence type="ECO:0000313" key="7">
    <source>
        <dbReference type="EMBL" id="CAJ35484.1"/>
    </source>
</evidence>
<feature type="transmembrane region" description="Helical" evidence="6">
    <location>
        <begin position="386"/>
        <end position="406"/>
    </location>
</feature>
<keyword evidence="3 6" id="KW-0812">Transmembrane</keyword>
<dbReference type="EMBL" id="AM114193">
    <property type="protein sequence ID" value="CAJ35484.1"/>
    <property type="molecule type" value="Genomic_DNA"/>
</dbReference>
<feature type="transmembrane region" description="Helical" evidence="6">
    <location>
        <begin position="418"/>
        <end position="437"/>
    </location>
</feature>
<feature type="transmembrane region" description="Helical" evidence="6">
    <location>
        <begin position="363"/>
        <end position="380"/>
    </location>
</feature>
<feature type="transmembrane region" description="Helical" evidence="6">
    <location>
        <begin position="254"/>
        <end position="276"/>
    </location>
</feature>
<dbReference type="PANTHER" id="PTHR30250">
    <property type="entry name" value="PST FAMILY PREDICTED COLANIC ACID TRANSPORTER"/>
    <property type="match status" value="1"/>
</dbReference>
<keyword evidence="4 6" id="KW-1133">Transmembrane helix</keyword>
<comment type="subcellular location">
    <subcellularLocation>
        <location evidence="1">Cell membrane</location>
        <topology evidence="1">Multi-pass membrane protein</topology>
    </subcellularLocation>
</comment>
<feature type="transmembrane region" description="Helical" evidence="6">
    <location>
        <begin position="173"/>
        <end position="197"/>
    </location>
</feature>
<protein>
    <submittedName>
        <fullName evidence="7">Lipopolysaccharide biosynthesis protein</fullName>
    </submittedName>
</protein>
<gene>
    <name evidence="7" type="ORF">LRC550</name>
</gene>
<keyword evidence="8" id="KW-1185">Reference proteome</keyword>
<feature type="transmembrane region" description="Helical" evidence="6">
    <location>
        <begin position="86"/>
        <end position="108"/>
    </location>
</feature>